<evidence type="ECO:0000256" key="7">
    <source>
        <dbReference type="ARBA" id="ARBA00023223"/>
    </source>
</evidence>
<evidence type="ECO:0000256" key="2">
    <source>
        <dbReference type="ARBA" id="ARBA00004908"/>
    </source>
</evidence>
<comment type="caution">
    <text evidence="10">The sequence shown here is derived from an EMBL/GenBank/DDBJ whole genome shotgun (WGS) entry which is preliminary data.</text>
</comment>
<evidence type="ECO:0000256" key="5">
    <source>
        <dbReference type="ARBA" id="ARBA00022857"/>
    </source>
</evidence>
<dbReference type="InterPro" id="IPR016161">
    <property type="entry name" value="Ald_DH/histidinol_DH"/>
</dbReference>
<dbReference type="InterPro" id="IPR008670">
    <property type="entry name" value="CoA_reduct_LuxC"/>
</dbReference>
<proteinExistence type="inferred from homology"/>
<reference evidence="11" key="1">
    <citation type="journal article" date="2019" name="Int. J. Syst. Evol. Microbiol.">
        <title>The Global Catalogue of Microorganisms (GCM) 10K type strain sequencing project: providing services to taxonomists for standard genome sequencing and annotation.</title>
        <authorList>
            <consortium name="The Broad Institute Genomics Platform"/>
            <consortium name="The Broad Institute Genome Sequencing Center for Infectious Disease"/>
            <person name="Wu L."/>
            <person name="Ma J."/>
        </authorList>
    </citation>
    <scope>NUCLEOTIDE SEQUENCE [LARGE SCALE GENOMIC DNA]</scope>
    <source>
        <strain evidence="11">JCM 3296</strain>
    </source>
</reference>
<dbReference type="EC" id="1.2.1.50" evidence="4"/>
<feature type="region of interest" description="Disordered" evidence="9">
    <location>
        <begin position="241"/>
        <end position="273"/>
    </location>
</feature>
<name>A0ABQ2UN54_9PSEU</name>
<evidence type="ECO:0000313" key="11">
    <source>
        <dbReference type="Proteomes" id="UP000649573"/>
    </source>
</evidence>
<organism evidence="10 11">
    <name type="scientific">Lentzea flava</name>
    <dbReference type="NCBI Taxonomy" id="103732"/>
    <lineage>
        <taxon>Bacteria</taxon>
        <taxon>Bacillati</taxon>
        <taxon>Actinomycetota</taxon>
        <taxon>Actinomycetes</taxon>
        <taxon>Pseudonocardiales</taxon>
        <taxon>Pseudonocardiaceae</taxon>
        <taxon>Lentzea</taxon>
    </lineage>
</organism>
<feature type="compositionally biased region" description="Low complexity" evidence="9">
    <location>
        <begin position="262"/>
        <end position="273"/>
    </location>
</feature>
<accession>A0ABQ2UN54</accession>
<dbReference type="Proteomes" id="UP000649573">
    <property type="component" value="Unassembled WGS sequence"/>
</dbReference>
<evidence type="ECO:0000256" key="4">
    <source>
        <dbReference type="ARBA" id="ARBA00013020"/>
    </source>
</evidence>
<dbReference type="SUPFAM" id="SSF53720">
    <property type="entry name" value="ALDH-like"/>
    <property type="match status" value="1"/>
</dbReference>
<dbReference type="Pfam" id="PF05893">
    <property type="entry name" value="LuxC"/>
    <property type="match status" value="1"/>
</dbReference>
<comment type="function">
    <text evidence="1">LuxC is the fatty acid reductase enzyme responsible for synthesis of the aldehyde substrate for the luminescent reaction catalyzed by luciferase.</text>
</comment>
<comment type="similarity">
    <text evidence="3">Belongs to the LuxC family.</text>
</comment>
<evidence type="ECO:0000256" key="6">
    <source>
        <dbReference type="ARBA" id="ARBA00023002"/>
    </source>
</evidence>
<feature type="compositionally biased region" description="Polar residues" evidence="9">
    <location>
        <begin position="245"/>
        <end position="255"/>
    </location>
</feature>
<comment type="catalytic activity">
    <reaction evidence="8">
        <text>a long-chain fatty aldehyde + NADP(+) + CoA = a long-chain fatty acyl-CoA + NADPH + H(+)</text>
        <dbReference type="Rhea" id="RHEA:15437"/>
        <dbReference type="ChEBI" id="CHEBI:15378"/>
        <dbReference type="ChEBI" id="CHEBI:17176"/>
        <dbReference type="ChEBI" id="CHEBI:57287"/>
        <dbReference type="ChEBI" id="CHEBI:57783"/>
        <dbReference type="ChEBI" id="CHEBI:58349"/>
        <dbReference type="ChEBI" id="CHEBI:83139"/>
        <dbReference type="EC" id="1.2.1.50"/>
    </reaction>
</comment>
<dbReference type="InterPro" id="IPR016163">
    <property type="entry name" value="Ald_DH_C"/>
</dbReference>
<evidence type="ECO:0000313" key="10">
    <source>
        <dbReference type="EMBL" id="GGU43556.1"/>
    </source>
</evidence>
<keyword evidence="7" id="KW-0455">Luminescence</keyword>
<protein>
    <recommendedName>
        <fullName evidence="4">long-chain-fatty-acyl-CoA reductase</fullName>
        <ecNumber evidence="4">1.2.1.50</ecNumber>
    </recommendedName>
</protein>
<keyword evidence="5" id="KW-0521">NADP</keyword>
<sequence length="317" mass="33708">MFTGTVDGVTLEEHERRVSLSSGVALPVVREASRRIAETAAQAEATAADARPRASVQDWRNVRDAGAVWVRRGEVLAVLAPGNHPAVHAAWLEALGLGYRVAVRPSQREPFTPHRLVSALRASGFGNDQVVLLPCDHVTADVLVDAADRALVYGGYDVAATYTARSDVLVQGPGRSKVLLAQDDWRDHVGTTADSISGFGGTACVNASAVLVEGDAAAVAKELARRLGELPVFPPLHENAVLPASPSNAHEQPQPTFGRRQPTPSSSPARTSSPNWIRAAPCCVPQSCCSAGPPRRRHRSSCLSLVCGWFRGLVRMA</sequence>
<keyword evidence="6" id="KW-0560">Oxidoreductase</keyword>
<evidence type="ECO:0000256" key="1">
    <source>
        <dbReference type="ARBA" id="ARBA00003277"/>
    </source>
</evidence>
<dbReference type="Gene3D" id="3.40.309.10">
    <property type="entry name" value="Aldehyde Dehydrogenase, Chain A, domain 2"/>
    <property type="match status" value="1"/>
</dbReference>
<evidence type="ECO:0000256" key="8">
    <source>
        <dbReference type="ARBA" id="ARBA00049412"/>
    </source>
</evidence>
<dbReference type="InterPro" id="IPR016162">
    <property type="entry name" value="Ald_DH_N"/>
</dbReference>
<keyword evidence="11" id="KW-1185">Reference proteome</keyword>
<comment type="pathway">
    <text evidence="2">Lipid metabolism; fatty acid reduction for biolumincescence.</text>
</comment>
<evidence type="ECO:0000256" key="9">
    <source>
        <dbReference type="SAM" id="MobiDB-lite"/>
    </source>
</evidence>
<evidence type="ECO:0000256" key="3">
    <source>
        <dbReference type="ARBA" id="ARBA00010915"/>
    </source>
</evidence>
<gene>
    <name evidence="10" type="ORF">GCM10010178_40120</name>
</gene>
<dbReference type="EMBL" id="BMRE01000016">
    <property type="protein sequence ID" value="GGU43556.1"/>
    <property type="molecule type" value="Genomic_DNA"/>
</dbReference>
<dbReference type="Gene3D" id="3.40.605.10">
    <property type="entry name" value="Aldehyde Dehydrogenase, Chain A, domain 1"/>
    <property type="match status" value="1"/>
</dbReference>